<evidence type="ECO:0000256" key="1">
    <source>
        <dbReference type="SAM" id="Phobius"/>
    </source>
</evidence>
<keyword evidence="3" id="KW-1185">Reference proteome</keyword>
<gene>
    <name evidence="2" type="ordered locus">VIT_04s0044g00700</name>
</gene>
<protein>
    <submittedName>
        <fullName evidence="2">Uncharacterized protein</fullName>
    </submittedName>
</protein>
<name>D7U413_VITVI</name>
<feature type="transmembrane region" description="Helical" evidence="1">
    <location>
        <begin position="30"/>
        <end position="51"/>
    </location>
</feature>
<accession>D7U413</accession>
<dbReference type="InParanoid" id="D7U413"/>
<organism evidence="2 3">
    <name type="scientific">Vitis vinifera</name>
    <name type="common">Grape</name>
    <dbReference type="NCBI Taxonomy" id="29760"/>
    <lineage>
        <taxon>Eukaryota</taxon>
        <taxon>Viridiplantae</taxon>
        <taxon>Streptophyta</taxon>
        <taxon>Embryophyta</taxon>
        <taxon>Tracheophyta</taxon>
        <taxon>Spermatophyta</taxon>
        <taxon>Magnoliopsida</taxon>
        <taxon>eudicotyledons</taxon>
        <taxon>Gunneridae</taxon>
        <taxon>Pentapetalae</taxon>
        <taxon>rosids</taxon>
        <taxon>Vitales</taxon>
        <taxon>Vitaceae</taxon>
        <taxon>Viteae</taxon>
        <taxon>Vitis</taxon>
    </lineage>
</organism>
<dbReference type="PaxDb" id="29760-VIT_04s0044g00700.t01"/>
<keyword evidence="1" id="KW-0812">Transmembrane</keyword>
<keyword evidence="1" id="KW-0472">Membrane</keyword>
<dbReference type="AlphaFoldDB" id="D7U413"/>
<dbReference type="EMBL" id="FN596506">
    <property type="protein sequence ID" value="CBI37589.3"/>
    <property type="molecule type" value="Genomic_DNA"/>
</dbReference>
<dbReference type="Proteomes" id="UP000009183">
    <property type="component" value="Chromosome 4"/>
</dbReference>
<dbReference type="HOGENOM" id="CLU_3036313_0_0_1"/>
<keyword evidence="1" id="KW-1133">Transmembrane helix</keyword>
<proteinExistence type="predicted"/>
<dbReference type="STRING" id="29760.D7U413"/>
<sequence>MFIGVLQKYRMRMLSVIKEATRRTSQQGRILFNASSLHACKFDLIMLYMYLLKTC</sequence>
<evidence type="ECO:0000313" key="3">
    <source>
        <dbReference type="Proteomes" id="UP000009183"/>
    </source>
</evidence>
<reference evidence="3" key="1">
    <citation type="journal article" date="2007" name="Nature">
        <title>The grapevine genome sequence suggests ancestral hexaploidization in major angiosperm phyla.</title>
        <authorList>
            <consortium name="The French-Italian Public Consortium for Grapevine Genome Characterization."/>
            <person name="Jaillon O."/>
            <person name="Aury J.-M."/>
            <person name="Noel B."/>
            <person name="Policriti A."/>
            <person name="Clepet C."/>
            <person name="Casagrande A."/>
            <person name="Choisne N."/>
            <person name="Aubourg S."/>
            <person name="Vitulo N."/>
            <person name="Jubin C."/>
            <person name="Vezzi A."/>
            <person name="Legeai F."/>
            <person name="Hugueney P."/>
            <person name="Dasilva C."/>
            <person name="Horner D."/>
            <person name="Mica E."/>
            <person name="Jublot D."/>
            <person name="Poulain J."/>
            <person name="Bruyere C."/>
            <person name="Billault A."/>
            <person name="Segurens B."/>
            <person name="Gouyvenoux M."/>
            <person name="Ugarte E."/>
            <person name="Cattonaro F."/>
            <person name="Anthouard V."/>
            <person name="Vico V."/>
            <person name="Del Fabbro C."/>
            <person name="Alaux M."/>
            <person name="Di Gaspero G."/>
            <person name="Dumas V."/>
            <person name="Felice N."/>
            <person name="Paillard S."/>
            <person name="Juman I."/>
            <person name="Moroldo M."/>
            <person name="Scalabrin S."/>
            <person name="Canaguier A."/>
            <person name="Le Clainche I."/>
            <person name="Malacrida G."/>
            <person name="Durand E."/>
            <person name="Pesole G."/>
            <person name="Laucou V."/>
            <person name="Chatelet P."/>
            <person name="Merdinoglu D."/>
            <person name="Delledonne M."/>
            <person name="Pezzotti M."/>
            <person name="Lecharny A."/>
            <person name="Scarpelli C."/>
            <person name="Artiguenave F."/>
            <person name="Pe M.E."/>
            <person name="Valle G."/>
            <person name="Morgante M."/>
            <person name="Caboche M."/>
            <person name="Adam-Blondon A.-F."/>
            <person name="Weissenbach J."/>
            <person name="Quetier F."/>
            <person name="Wincker P."/>
        </authorList>
    </citation>
    <scope>NUCLEOTIDE SEQUENCE [LARGE SCALE GENOMIC DNA]</scope>
    <source>
        <strain evidence="3">cv. Pinot noir / PN40024</strain>
    </source>
</reference>
<evidence type="ECO:0000313" key="2">
    <source>
        <dbReference type="EMBL" id="CBI37589.3"/>
    </source>
</evidence>